<accession>A0A2J8AHZ5</accession>
<sequence length="268" mass="28477">MLRQRDHVSVAVVVSAFDWVLVMTVLCASGTSPQRPKRSSPATAVDTGVHLGHRRPPMAIWTSSRPHSWVWAIHANTHRRRPFSIPTRMVLDATRQMGHLLSCALQALQVPMWPQPLKTMSASRSRHTTHMPGARASSPPSSAPAPAAAPAAAPPGAVPAAAAARRAATACAIMRLRRCSCRRSMSCRTTLRTTNTVPSTPKPHAATCGAKGRVHGPATRDPLRGQPRPAAPPPAPAPRTAETASDATPPTETKLNHEGGGPDVKEDE</sequence>
<reference evidence="3 4" key="1">
    <citation type="journal article" date="2017" name="Mol. Biol. Evol.">
        <title>The 4-celled Tetrabaena socialis nuclear genome reveals the essential components for genetic control of cell number at the origin of multicellularity in the volvocine lineage.</title>
        <authorList>
            <person name="Featherston J."/>
            <person name="Arakaki Y."/>
            <person name="Hanschen E.R."/>
            <person name="Ferris P.J."/>
            <person name="Michod R.E."/>
            <person name="Olson B.J.S.C."/>
            <person name="Nozaki H."/>
            <person name="Durand P.M."/>
        </authorList>
    </citation>
    <scope>NUCLEOTIDE SEQUENCE [LARGE SCALE GENOMIC DNA]</scope>
    <source>
        <strain evidence="3 4">NIES-571</strain>
    </source>
</reference>
<feature type="transmembrane region" description="Helical" evidence="2">
    <location>
        <begin position="7"/>
        <end position="26"/>
    </location>
</feature>
<evidence type="ECO:0000313" key="3">
    <source>
        <dbReference type="EMBL" id="PNH12121.1"/>
    </source>
</evidence>
<evidence type="ECO:0000256" key="2">
    <source>
        <dbReference type="SAM" id="Phobius"/>
    </source>
</evidence>
<gene>
    <name evidence="3" type="ORF">TSOC_001032</name>
</gene>
<feature type="region of interest" description="Disordered" evidence="1">
    <location>
        <begin position="192"/>
        <end position="268"/>
    </location>
</feature>
<keyword evidence="2" id="KW-0812">Transmembrane</keyword>
<evidence type="ECO:0000256" key="1">
    <source>
        <dbReference type="SAM" id="MobiDB-lite"/>
    </source>
</evidence>
<keyword evidence="2" id="KW-1133">Transmembrane helix</keyword>
<dbReference type="EMBL" id="PGGS01000015">
    <property type="protein sequence ID" value="PNH12121.1"/>
    <property type="molecule type" value="Genomic_DNA"/>
</dbReference>
<comment type="caution">
    <text evidence="3">The sequence shown here is derived from an EMBL/GenBank/DDBJ whole genome shotgun (WGS) entry which is preliminary data.</text>
</comment>
<organism evidence="3 4">
    <name type="scientific">Tetrabaena socialis</name>
    <dbReference type="NCBI Taxonomy" id="47790"/>
    <lineage>
        <taxon>Eukaryota</taxon>
        <taxon>Viridiplantae</taxon>
        <taxon>Chlorophyta</taxon>
        <taxon>core chlorophytes</taxon>
        <taxon>Chlorophyceae</taxon>
        <taxon>CS clade</taxon>
        <taxon>Chlamydomonadales</taxon>
        <taxon>Tetrabaenaceae</taxon>
        <taxon>Tetrabaena</taxon>
    </lineage>
</organism>
<feature type="region of interest" description="Disordered" evidence="1">
    <location>
        <begin position="30"/>
        <end position="49"/>
    </location>
</feature>
<feature type="region of interest" description="Disordered" evidence="1">
    <location>
        <begin position="119"/>
        <end position="155"/>
    </location>
</feature>
<name>A0A2J8AHZ5_9CHLO</name>
<dbReference type="Proteomes" id="UP000236333">
    <property type="component" value="Unassembled WGS sequence"/>
</dbReference>
<protein>
    <submittedName>
        <fullName evidence="3">Uncharacterized protein</fullName>
    </submittedName>
</protein>
<keyword evidence="2" id="KW-0472">Membrane</keyword>
<dbReference type="AlphaFoldDB" id="A0A2J8AHZ5"/>
<feature type="compositionally biased region" description="Low complexity" evidence="1">
    <location>
        <begin position="132"/>
        <end position="151"/>
    </location>
</feature>
<evidence type="ECO:0000313" key="4">
    <source>
        <dbReference type="Proteomes" id="UP000236333"/>
    </source>
</evidence>
<proteinExistence type="predicted"/>
<keyword evidence="4" id="KW-1185">Reference proteome</keyword>